<dbReference type="EMBL" id="CAJVPZ010001751">
    <property type="protein sequence ID" value="CAG8499122.1"/>
    <property type="molecule type" value="Genomic_DNA"/>
</dbReference>
<name>A0A9N9EYS3_9GLOM</name>
<dbReference type="AlphaFoldDB" id="A0A9N9EYS3"/>
<evidence type="ECO:0000313" key="1">
    <source>
        <dbReference type="EMBL" id="CAG8499122.1"/>
    </source>
</evidence>
<reference evidence="1" key="1">
    <citation type="submission" date="2021-06" db="EMBL/GenBank/DDBJ databases">
        <authorList>
            <person name="Kallberg Y."/>
            <person name="Tangrot J."/>
            <person name="Rosling A."/>
        </authorList>
    </citation>
    <scope>NUCLEOTIDE SEQUENCE</scope>
    <source>
        <strain evidence="1">IN212</strain>
    </source>
</reference>
<protein>
    <submittedName>
        <fullName evidence="1">10680_t:CDS:1</fullName>
    </submittedName>
</protein>
<dbReference type="Proteomes" id="UP000789396">
    <property type="component" value="Unassembled WGS sequence"/>
</dbReference>
<evidence type="ECO:0000313" key="2">
    <source>
        <dbReference type="Proteomes" id="UP000789396"/>
    </source>
</evidence>
<comment type="caution">
    <text evidence="1">The sequence shown here is derived from an EMBL/GenBank/DDBJ whole genome shotgun (WGS) entry which is preliminary data.</text>
</comment>
<keyword evidence="2" id="KW-1185">Reference proteome</keyword>
<organism evidence="1 2">
    <name type="scientific">Racocetra fulgida</name>
    <dbReference type="NCBI Taxonomy" id="60492"/>
    <lineage>
        <taxon>Eukaryota</taxon>
        <taxon>Fungi</taxon>
        <taxon>Fungi incertae sedis</taxon>
        <taxon>Mucoromycota</taxon>
        <taxon>Glomeromycotina</taxon>
        <taxon>Glomeromycetes</taxon>
        <taxon>Diversisporales</taxon>
        <taxon>Gigasporaceae</taxon>
        <taxon>Racocetra</taxon>
    </lineage>
</organism>
<accession>A0A9N9EYS3</accession>
<proteinExistence type="predicted"/>
<gene>
    <name evidence="1" type="ORF">RFULGI_LOCUS2351</name>
</gene>
<sequence length="40" mass="4585">MTAFTLVKNSILKCIVDVAYISSFRYFMLPYFSSTTILLS</sequence>